<dbReference type="AlphaFoldDB" id="A0A944CKY4"/>
<feature type="transmembrane region" description="Helical" evidence="2">
    <location>
        <begin position="50"/>
        <end position="73"/>
    </location>
</feature>
<name>A0A944CKY4_9BACI</name>
<proteinExistence type="predicted"/>
<keyword evidence="4" id="KW-1185">Reference proteome</keyword>
<keyword evidence="2" id="KW-0812">Transmembrane</keyword>
<dbReference type="EMBL" id="QTKX01000001">
    <property type="protein sequence ID" value="MBS8264335.1"/>
    <property type="molecule type" value="Genomic_DNA"/>
</dbReference>
<dbReference type="Proteomes" id="UP000761411">
    <property type="component" value="Unassembled WGS sequence"/>
</dbReference>
<comment type="caution">
    <text evidence="3">The sequence shown here is derived from an EMBL/GenBank/DDBJ whole genome shotgun (WGS) entry which is preliminary data.</text>
</comment>
<dbReference type="RefSeq" id="WP_213367831.1">
    <property type="nucleotide sequence ID" value="NZ_QTKX01000001.1"/>
</dbReference>
<gene>
    <name evidence="3" type="ORF">DYI25_07795</name>
</gene>
<organism evidence="3 4">
    <name type="scientific">Mesobacillus boroniphilus</name>
    <dbReference type="NCBI Taxonomy" id="308892"/>
    <lineage>
        <taxon>Bacteria</taxon>
        <taxon>Bacillati</taxon>
        <taxon>Bacillota</taxon>
        <taxon>Bacilli</taxon>
        <taxon>Bacillales</taxon>
        <taxon>Bacillaceae</taxon>
        <taxon>Mesobacillus</taxon>
    </lineage>
</organism>
<feature type="region of interest" description="Disordered" evidence="1">
    <location>
        <begin position="79"/>
        <end position="105"/>
    </location>
</feature>
<evidence type="ECO:0000313" key="3">
    <source>
        <dbReference type="EMBL" id="MBS8264335.1"/>
    </source>
</evidence>
<keyword evidence="2" id="KW-1133">Transmembrane helix</keyword>
<feature type="compositionally biased region" description="Basic and acidic residues" evidence="1">
    <location>
        <begin position="88"/>
        <end position="105"/>
    </location>
</feature>
<sequence length="499" mass="57708">MDNRKESFDQRFLAPLKHRPDLEPDESFIEKLRSELIEGRKVPISGNQSFRWPILVPVVMAVMLFTLLTASLIGSKSESEQSQPVKTIDAEKKDKSEEERSERERDIYTITGNNEAFQQIYQTVTKSTGSPNAARELVFYFDALQQGDEVYIKDVLLYEYYDNNINEVLKYYEKVDFSTINVEMVEIDEKGRELVTFTFVDKETKTQVKRRLLLDMSDEKNIKIFDSIGPEKNNAIKDEKVKEKAEYLEKNFRLGMTEEEVKTAFGQDFNEFVNADAEDGSVKDWLYQFYVDKGTVSKVPDKGIVDFENLRSQNIGIQFWIGWSPEEKVMRMSMFYTLNGKVFAKLLRSDGSLVEEEQRSGEVLLDSTPFKLDEQEMLAYELFKQNHSSKHLKDLPPLSIAKLYVQAQLDSDPETEYALYTTRPEHVRWSKAEHIQDSSEFSSSSEEILAAFQGIQAGEFVETSDYEGYLKFESKNGVQGFRLIKDLDGVWKVGFMPIQ</sequence>
<evidence type="ECO:0000256" key="2">
    <source>
        <dbReference type="SAM" id="Phobius"/>
    </source>
</evidence>
<evidence type="ECO:0000256" key="1">
    <source>
        <dbReference type="SAM" id="MobiDB-lite"/>
    </source>
</evidence>
<evidence type="ECO:0000313" key="4">
    <source>
        <dbReference type="Proteomes" id="UP000761411"/>
    </source>
</evidence>
<keyword evidence="2" id="KW-0472">Membrane</keyword>
<reference evidence="3 4" key="1">
    <citation type="journal article" date="2021" name="Microorganisms">
        <title>Bacterial Dimethylsulfoniopropionate Biosynthesis in the East China Sea.</title>
        <authorList>
            <person name="Liu J."/>
            <person name="Zhang Y."/>
            <person name="Liu J."/>
            <person name="Zhong H."/>
            <person name="Williams B.T."/>
            <person name="Zheng Y."/>
            <person name="Curson A.R.J."/>
            <person name="Sun C."/>
            <person name="Sun H."/>
            <person name="Song D."/>
            <person name="Wagner Mackenzie B."/>
            <person name="Bermejo Martinez A."/>
            <person name="Todd J.D."/>
            <person name="Zhang X.H."/>
        </authorList>
    </citation>
    <scope>NUCLEOTIDE SEQUENCE [LARGE SCALE GENOMIC DNA]</scope>
    <source>
        <strain evidence="3 4">ESS08</strain>
    </source>
</reference>
<protein>
    <submittedName>
        <fullName evidence="3">Uncharacterized protein</fullName>
    </submittedName>
</protein>
<accession>A0A944CKY4</accession>